<sequence>MLNNKLTSAALLACVVTLFSCTKEPLNNLTQEESRIYVTNADTTINFSAFKTYSISDSVVVLDNGQSYKDLQPSDQSYIDAVNKYMQERGYTKVTRSANPDIGIDVNRIYNTSTGYYSYDDYWDYYGGYWDPYYWGYGGYGYYVPTFFGIYQVTEGAMSVDMLDLKNASEKGKIEVIWNGLIRGEGIFNASIAEGSVKALFDQSTYLHSN</sequence>
<evidence type="ECO:0000259" key="1">
    <source>
        <dbReference type="Pfam" id="PF13590"/>
    </source>
</evidence>
<name>A0A1I5XAN2_9BACT</name>
<dbReference type="PROSITE" id="PS51257">
    <property type="entry name" value="PROKAR_LIPOPROTEIN"/>
    <property type="match status" value="1"/>
</dbReference>
<accession>A0A1I5XAN2</accession>
<feature type="domain" description="DUF4136" evidence="1">
    <location>
        <begin position="38"/>
        <end position="203"/>
    </location>
</feature>
<dbReference type="Gene3D" id="3.30.160.670">
    <property type="match status" value="1"/>
</dbReference>
<dbReference type="AlphaFoldDB" id="A0A1I5XAN2"/>
<dbReference type="STRING" id="1465490.SAMN05444277_10854"/>
<dbReference type="RefSeq" id="WP_090659335.1">
    <property type="nucleotide sequence ID" value="NZ_FOXQ01000008.1"/>
</dbReference>
<proteinExistence type="predicted"/>
<dbReference type="EMBL" id="FOXQ01000008">
    <property type="protein sequence ID" value="SFQ29028.1"/>
    <property type="molecule type" value="Genomic_DNA"/>
</dbReference>
<keyword evidence="3" id="KW-1185">Reference proteome</keyword>
<dbReference type="InterPro" id="IPR025411">
    <property type="entry name" value="DUF4136"/>
</dbReference>
<evidence type="ECO:0000313" key="2">
    <source>
        <dbReference type="EMBL" id="SFQ29028.1"/>
    </source>
</evidence>
<dbReference type="OrthoDB" id="959498at2"/>
<evidence type="ECO:0000313" key="3">
    <source>
        <dbReference type="Proteomes" id="UP000199031"/>
    </source>
</evidence>
<organism evidence="2 3">
    <name type="scientific">Parafilimonas terrae</name>
    <dbReference type="NCBI Taxonomy" id="1465490"/>
    <lineage>
        <taxon>Bacteria</taxon>
        <taxon>Pseudomonadati</taxon>
        <taxon>Bacteroidota</taxon>
        <taxon>Chitinophagia</taxon>
        <taxon>Chitinophagales</taxon>
        <taxon>Chitinophagaceae</taxon>
        <taxon>Parafilimonas</taxon>
    </lineage>
</organism>
<dbReference type="Pfam" id="PF13590">
    <property type="entry name" value="DUF4136"/>
    <property type="match status" value="1"/>
</dbReference>
<gene>
    <name evidence="2" type="ORF">SAMN05444277_10854</name>
</gene>
<dbReference type="Proteomes" id="UP000199031">
    <property type="component" value="Unassembled WGS sequence"/>
</dbReference>
<reference evidence="2 3" key="1">
    <citation type="submission" date="2016-10" db="EMBL/GenBank/DDBJ databases">
        <authorList>
            <person name="de Groot N.N."/>
        </authorList>
    </citation>
    <scope>NUCLEOTIDE SEQUENCE [LARGE SCALE GENOMIC DNA]</scope>
    <source>
        <strain evidence="2 3">DSM 28286</strain>
    </source>
</reference>
<protein>
    <recommendedName>
        <fullName evidence="1">DUF4136 domain-containing protein</fullName>
    </recommendedName>
</protein>